<gene>
    <name evidence="1" type="ORF">IHE45_05G158200</name>
</gene>
<accession>A0ACB7W665</accession>
<sequence length="87" mass="9434">MLVFLLSLVVVEGMQMQMKKKVACNNGTSVGECFIEAEEEWSFESETGRRMLAGGRPPISTGALERQPPCDGKGGRPYTLGGVNKNI</sequence>
<dbReference type="Proteomes" id="UP000827976">
    <property type="component" value="Chromosome 5"/>
</dbReference>
<comment type="caution">
    <text evidence="1">The sequence shown here is derived from an EMBL/GenBank/DDBJ whole genome shotgun (WGS) entry which is preliminary data.</text>
</comment>
<name>A0ACB7W665_DIOAL</name>
<organism evidence="1 2">
    <name type="scientific">Dioscorea alata</name>
    <name type="common">Purple yam</name>
    <dbReference type="NCBI Taxonomy" id="55571"/>
    <lineage>
        <taxon>Eukaryota</taxon>
        <taxon>Viridiplantae</taxon>
        <taxon>Streptophyta</taxon>
        <taxon>Embryophyta</taxon>
        <taxon>Tracheophyta</taxon>
        <taxon>Spermatophyta</taxon>
        <taxon>Magnoliopsida</taxon>
        <taxon>Liliopsida</taxon>
        <taxon>Dioscoreales</taxon>
        <taxon>Dioscoreaceae</taxon>
        <taxon>Dioscorea</taxon>
    </lineage>
</organism>
<evidence type="ECO:0000313" key="2">
    <source>
        <dbReference type="Proteomes" id="UP000827976"/>
    </source>
</evidence>
<evidence type="ECO:0000313" key="1">
    <source>
        <dbReference type="EMBL" id="KAH7683040.1"/>
    </source>
</evidence>
<proteinExistence type="predicted"/>
<keyword evidence="2" id="KW-1185">Reference proteome</keyword>
<reference evidence="2" key="1">
    <citation type="journal article" date="2022" name="Nat. Commun.">
        <title>Chromosome evolution and the genetic basis of agronomically important traits in greater yam.</title>
        <authorList>
            <person name="Bredeson J.V."/>
            <person name="Lyons J.B."/>
            <person name="Oniyinde I.O."/>
            <person name="Okereke N.R."/>
            <person name="Kolade O."/>
            <person name="Nnabue I."/>
            <person name="Nwadili C.O."/>
            <person name="Hribova E."/>
            <person name="Parker M."/>
            <person name="Nwogha J."/>
            <person name="Shu S."/>
            <person name="Carlson J."/>
            <person name="Kariba R."/>
            <person name="Muthemba S."/>
            <person name="Knop K."/>
            <person name="Barton G.J."/>
            <person name="Sherwood A.V."/>
            <person name="Lopez-Montes A."/>
            <person name="Asiedu R."/>
            <person name="Jamnadass R."/>
            <person name="Muchugi A."/>
            <person name="Goodstein D."/>
            <person name="Egesi C.N."/>
            <person name="Featherston J."/>
            <person name="Asfaw A."/>
            <person name="Simpson G.G."/>
            <person name="Dolezel J."/>
            <person name="Hendre P.S."/>
            <person name="Van Deynze A."/>
            <person name="Kumar P.L."/>
            <person name="Obidiegwu J.E."/>
            <person name="Bhattacharjee R."/>
            <person name="Rokhsar D.S."/>
        </authorList>
    </citation>
    <scope>NUCLEOTIDE SEQUENCE [LARGE SCALE GENOMIC DNA]</scope>
    <source>
        <strain evidence="2">cv. TDa95/00328</strain>
    </source>
</reference>
<protein>
    <submittedName>
        <fullName evidence="1">Rapid ALkalinization Factor protein</fullName>
    </submittedName>
</protein>
<dbReference type="EMBL" id="CM037015">
    <property type="protein sequence ID" value="KAH7683040.1"/>
    <property type="molecule type" value="Genomic_DNA"/>
</dbReference>